<organism evidence="3 4">
    <name type="scientific">Marseilla massiliensis</name>
    <dbReference type="NCBI Taxonomy" id="1841864"/>
    <lineage>
        <taxon>Bacteria</taxon>
        <taxon>Pseudomonadati</taxon>
        <taxon>Bacteroidota</taxon>
        <taxon>Bacteroidia</taxon>
        <taxon>Bacteroidales</taxon>
        <taxon>Prevotellaceae</taxon>
        <taxon>Marseilla</taxon>
    </lineage>
</organism>
<protein>
    <submittedName>
        <fullName evidence="3">DUF4296 domain-containing protein</fullName>
    </submittedName>
</protein>
<accession>A0A939B791</accession>
<evidence type="ECO:0000259" key="2">
    <source>
        <dbReference type="Pfam" id="PF14129"/>
    </source>
</evidence>
<dbReference type="RefSeq" id="WP_205103972.1">
    <property type="nucleotide sequence ID" value="NZ_JACJJG010000018.1"/>
</dbReference>
<sequence>MRISRFIPFIMLLALCFSCKPQVPDEYLQPDEFEDVLYDYHLADAMAGNGDNADNESYDVVLYRQAVLRKYGITQAEFDSSLVYYMRHADRLHKIYENLSKRFEDDAMALGASANDIRQFGDMKSVRDTSNLWRGVPSAMFLPKAPYNVMTFDITADSTYQKGDKLIFSFNCDFVYKEGGKNAIALLAVQFKNDSVASSTVRMSSNSNYSVTVSDGAMLGIKSIKGFIYLDNRTLRREPEGGNNLKLMFVNNIRLVRLRNKGNATNVQAPATSNQLRIDTSSNKVKSIPAEKVTPSEPKDVQPVKHRLMPATNVGKPLKMSKIQPVSAGEEIRKR</sequence>
<evidence type="ECO:0000256" key="1">
    <source>
        <dbReference type="SAM" id="MobiDB-lite"/>
    </source>
</evidence>
<comment type="caution">
    <text evidence="3">The sequence shown here is derived from an EMBL/GenBank/DDBJ whole genome shotgun (WGS) entry which is preliminary data.</text>
</comment>
<name>A0A939B791_9BACT</name>
<reference evidence="3" key="1">
    <citation type="submission" date="2020-08" db="EMBL/GenBank/DDBJ databases">
        <authorList>
            <person name="Cejkova D."/>
            <person name="Kubasova T."/>
            <person name="Jahodarova E."/>
            <person name="Rychlik I."/>
        </authorList>
    </citation>
    <scope>NUCLEOTIDE SEQUENCE</scope>
    <source>
        <strain evidence="3">An824</strain>
    </source>
</reference>
<dbReference type="AlphaFoldDB" id="A0A939B791"/>
<dbReference type="Proteomes" id="UP000706891">
    <property type="component" value="Unassembled WGS sequence"/>
</dbReference>
<dbReference type="EMBL" id="JACJJG010000018">
    <property type="protein sequence ID" value="MBM6673302.1"/>
    <property type="molecule type" value="Genomic_DNA"/>
</dbReference>
<feature type="region of interest" description="Disordered" evidence="1">
    <location>
        <begin position="291"/>
        <end position="335"/>
    </location>
</feature>
<keyword evidence="4" id="KW-1185">Reference proteome</keyword>
<feature type="domain" description="DUF4296" evidence="2">
    <location>
        <begin position="24"/>
        <end position="105"/>
    </location>
</feature>
<dbReference type="InterPro" id="IPR025381">
    <property type="entry name" value="DUF4296"/>
</dbReference>
<gene>
    <name evidence="3" type="ORF">H6A34_05355</name>
</gene>
<evidence type="ECO:0000313" key="3">
    <source>
        <dbReference type="EMBL" id="MBM6673302.1"/>
    </source>
</evidence>
<dbReference type="Pfam" id="PF14129">
    <property type="entry name" value="DUF4296"/>
    <property type="match status" value="1"/>
</dbReference>
<proteinExistence type="predicted"/>
<evidence type="ECO:0000313" key="4">
    <source>
        <dbReference type="Proteomes" id="UP000706891"/>
    </source>
</evidence>
<reference evidence="3" key="2">
    <citation type="journal article" date="2021" name="Sci. Rep.">
        <title>The distribution of antibiotic resistance genes in chicken gut microbiota commensals.</title>
        <authorList>
            <person name="Juricova H."/>
            <person name="Matiasovicova J."/>
            <person name="Kubasova T."/>
            <person name="Cejkova D."/>
            <person name="Rychlik I."/>
        </authorList>
    </citation>
    <scope>NUCLEOTIDE SEQUENCE</scope>
    <source>
        <strain evidence="3">An824</strain>
    </source>
</reference>